<reference evidence="3" key="1">
    <citation type="journal article" date="2019" name="Int. J. Syst. Evol. Microbiol.">
        <title>The Global Catalogue of Microorganisms (GCM) 10K type strain sequencing project: providing services to taxonomists for standard genome sequencing and annotation.</title>
        <authorList>
            <consortium name="The Broad Institute Genomics Platform"/>
            <consortium name="The Broad Institute Genome Sequencing Center for Infectious Disease"/>
            <person name="Wu L."/>
            <person name="Ma J."/>
        </authorList>
    </citation>
    <scope>NUCLEOTIDE SEQUENCE [LARGE SCALE GENOMIC DNA]</scope>
    <source>
        <strain evidence="3">CCUG 73951</strain>
    </source>
</reference>
<dbReference type="EMBL" id="JBHTBY010000001">
    <property type="protein sequence ID" value="MFC7319373.1"/>
    <property type="molecule type" value="Genomic_DNA"/>
</dbReference>
<sequence>MEVDCLRREGLPLAAGQQKSEGERYFKEDRLRTPHPVATSI</sequence>
<dbReference type="Proteomes" id="UP001596494">
    <property type="component" value="Unassembled WGS sequence"/>
</dbReference>
<organism evidence="2 3">
    <name type="scientific">Halobacillus campisalis</name>
    <dbReference type="NCBI Taxonomy" id="435909"/>
    <lineage>
        <taxon>Bacteria</taxon>
        <taxon>Bacillati</taxon>
        <taxon>Bacillota</taxon>
        <taxon>Bacilli</taxon>
        <taxon>Bacillales</taxon>
        <taxon>Bacillaceae</taxon>
        <taxon>Halobacillus</taxon>
    </lineage>
</organism>
<comment type="caution">
    <text evidence="2">The sequence shown here is derived from an EMBL/GenBank/DDBJ whole genome shotgun (WGS) entry which is preliminary data.</text>
</comment>
<feature type="compositionally biased region" description="Basic and acidic residues" evidence="1">
    <location>
        <begin position="1"/>
        <end position="10"/>
    </location>
</feature>
<accession>A0ABW2JZP5</accession>
<gene>
    <name evidence="2" type="ORF">ACFQMN_00565</name>
</gene>
<evidence type="ECO:0000313" key="2">
    <source>
        <dbReference type="EMBL" id="MFC7319373.1"/>
    </source>
</evidence>
<protein>
    <submittedName>
        <fullName evidence="2">Uncharacterized protein</fullName>
    </submittedName>
</protein>
<evidence type="ECO:0000256" key="1">
    <source>
        <dbReference type="SAM" id="MobiDB-lite"/>
    </source>
</evidence>
<feature type="compositionally biased region" description="Basic and acidic residues" evidence="1">
    <location>
        <begin position="20"/>
        <end position="32"/>
    </location>
</feature>
<evidence type="ECO:0000313" key="3">
    <source>
        <dbReference type="Proteomes" id="UP001596494"/>
    </source>
</evidence>
<feature type="region of interest" description="Disordered" evidence="1">
    <location>
        <begin position="1"/>
        <end position="41"/>
    </location>
</feature>
<dbReference type="RefSeq" id="WP_289216130.1">
    <property type="nucleotide sequence ID" value="NZ_JAPVRC010000005.1"/>
</dbReference>
<name>A0ABW2JZP5_9BACI</name>
<proteinExistence type="predicted"/>
<keyword evidence="3" id="KW-1185">Reference proteome</keyword>